<sequence>MSTTISSLPFSLPLRQNSRVTLFNPPSSPNPSQSSVTFPKKKWRLLWFRHGNTSSKTDGSELNEDKLSEDLVKLEGVQSKDLKKDWLATILTHSLNYWLRGTSNLLRRRRHREEEVITVIRGVEPWTVPWTAKTIVQVMLLWIASFWFVGSWIVPFLAYTAGFRKESLTYRGQALCSLLTDVAEGVVGIAILRHCLAKFQPLSSDWFKFEVKGKWQFDVGLGCLMFPLINQLSQMNLNLLPVLQYTPVTISSVEQSIVARDPVAMALYAVVVSVCAPIWEEIVFRGFLLPSLTKYMPVWSAILVSSIAFALAHFNIQRMLPLVFLGMVMGTVFVRSRNLFPSMLLHSLWNAFVFLDLMK</sequence>
<dbReference type="GO" id="GO:0004175">
    <property type="term" value="F:endopeptidase activity"/>
    <property type="evidence" value="ECO:0007669"/>
    <property type="project" value="UniProtKB-ARBA"/>
</dbReference>
<dbReference type="Gramene" id="XM_028365769.1">
    <property type="protein sequence ID" value="XP_028221570.1"/>
    <property type="gene ID" value="LOC114403053"/>
</dbReference>
<dbReference type="InterPro" id="IPR003675">
    <property type="entry name" value="Rce1/LyrA-like_dom"/>
</dbReference>
<proteinExistence type="predicted"/>
<feature type="transmembrane region" description="Helical" evidence="1">
    <location>
        <begin position="319"/>
        <end position="334"/>
    </location>
</feature>
<dbReference type="PANTHER" id="PTHR43592">
    <property type="entry name" value="CAAX AMINO TERMINAL PROTEASE"/>
    <property type="match status" value="1"/>
</dbReference>
<name>A0A0B2PZE3_GLYSO</name>
<feature type="transmembrane region" description="Helical" evidence="1">
    <location>
        <begin position="139"/>
        <end position="161"/>
    </location>
</feature>
<feature type="transmembrane region" description="Helical" evidence="1">
    <location>
        <begin position="265"/>
        <end position="284"/>
    </location>
</feature>
<accession>A0A0B2PZE3</accession>
<organism evidence="3">
    <name type="scientific">Glycine soja</name>
    <name type="common">Wild soybean</name>
    <dbReference type="NCBI Taxonomy" id="3848"/>
    <lineage>
        <taxon>Eukaryota</taxon>
        <taxon>Viridiplantae</taxon>
        <taxon>Streptophyta</taxon>
        <taxon>Embryophyta</taxon>
        <taxon>Tracheophyta</taxon>
        <taxon>Spermatophyta</taxon>
        <taxon>Magnoliopsida</taxon>
        <taxon>eudicotyledons</taxon>
        <taxon>Gunneridae</taxon>
        <taxon>Pentapetalae</taxon>
        <taxon>rosids</taxon>
        <taxon>fabids</taxon>
        <taxon>Fabales</taxon>
        <taxon>Fabaceae</taxon>
        <taxon>Papilionoideae</taxon>
        <taxon>50 kb inversion clade</taxon>
        <taxon>NPAAA clade</taxon>
        <taxon>indigoferoid/millettioid clade</taxon>
        <taxon>Phaseoleae</taxon>
        <taxon>Glycine</taxon>
        <taxon>Glycine subgen. Soja</taxon>
    </lineage>
</organism>
<gene>
    <name evidence="3" type="ORF">glysoja_042180</name>
</gene>
<evidence type="ECO:0000259" key="2">
    <source>
        <dbReference type="Pfam" id="PF02517"/>
    </source>
</evidence>
<dbReference type="AlphaFoldDB" id="A0A0B2PZE3"/>
<keyword evidence="1" id="KW-1133">Transmembrane helix</keyword>
<feature type="domain" description="CAAX prenyl protease 2/Lysostaphin resistance protein A-like" evidence="2">
    <location>
        <begin position="265"/>
        <end position="352"/>
    </location>
</feature>
<dbReference type="Proteomes" id="UP000053555">
    <property type="component" value="Unassembled WGS sequence"/>
</dbReference>
<protein>
    <recommendedName>
        <fullName evidence="2">CAAX prenyl protease 2/Lysostaphin resistance protein A-like domain-containing protein</fullName>
    </recommendedName>
</protein>
<dbReference type="EMBL" id="KN662924">
    <property type="protein sequence ID" value="KHN12922.1"/>
    <property type="molecule type" value="Genomic_DNA"/>
</dbReference>
<feature type="transmembrane region" description="Helical" evidence="1">
    <location>
        <begin position="296"/>
        <end position="312"/>
    </location>
</feature>
<keyword evidence="1" id="KW-0472">Membrane</keyword>
<reference evidence="3" key="1">
    <citation type="submission" date="2014-07" db="EMBL/GenBank/DDBJ databases">
        <title>Identification of a novel salt tolerance gene in wild soybean by whole-genome sequencing.</title>
        <authorList>
            <person name="Lam H.-M."/>
            <person name="Qi X."/>
            <person name="Li M.-W."/>
            <person name="Liu X."/>
            <person name="Xie M."/>
            <person name="Ni M."/>
            <person name="Xu X."/>
        </authorList>
    </citation>
    <scope>NUCLEOTIDE SEQUENCE [LARGE SCALE GENOMIC DNA]</scope>
    <source>
        <tissue evidence="3">Root</tissue>
    </source>
</reference>
<dbReference type="PANTHER" id="PTHR43592:SF18">
    <property type="entry name" value="CAAX AMINO TERMINAL PROTEASE FAMILY PROTEIN"/>
    <property type="match status" value="1"/>
</dbReference>
<keyword evidence="1" id="KW-0812">Transmembrane</keyword>
<dbReference type="Pfam" id="PF02517">
    <property type="entry name" value="Rce1-like"/>
    <property type="match status" value="1"/>
</dbReference>
<dbReference type="GO" id="GO:0080120">
    <property type="term" value="P:CAAX-box protein maturation"/>
    <property type="evidence" value="ECO:0007669"/>
    <property type="project" value="UniProtKB-ARBA"/>
</dbReference>
<evidence type="ECO:0000256" key="1">
    <source>
        <dbReference type="SAM" id="Phobius"/>
    </source>
</evidence>
<evidence type="ECO:0000313" key="3">
    <source>
        <dbReference type="EMBL" id="KHN12922.1"/>
    </source>
</evidence>